<dbReference type="InterPro" id="IPR012337">
    <property type="entry name" value="RNaseH-like_sf"/>
</dbReference>
<dbReference type="Proteomes" id="UP000216961">
    <property type="component" value="Unassembled WGS sequence"/>
</dbReference>
<sequence>MKSVQETSLHFNKRVKINFDGGDLSSDSGLLLYKEFDEKLDITKMIKEKINISDSSSHHTHSNHDVIMQKVYQHLAGYHTDNAADDLQVEPTMLRVFSKERLASQPTISRLNSKVDEETVNQFQQTIQCLFDRVQLVKPSDGYIFDIDSANFETTGNQENTAYNAHYRTMGFHPLFLFDGLTGDCIKAVLRSGNVYTSNGVVEFLEPVLIHFKELYPHCPIIIRGDSGFASPGLYELCEKYDVHFVIRLKANAKLNGFAQELEAQITKNLEITSKPCVFYQEMNYKAASWHTERRVIIKLEKPTDELLFTYTFIVTSLSANAKNIVKTYQNRGTMENFIKEGKNGFAFDWLSSHSQKTNAMRLQMSVLAYNFHNWFRRICLPNKVRNQTMETLRSQLIKIAGKVIRSSRYITFKLCSSCLYKDAFWQTLRNIQRLQVKIE</sequence>
<dbReference type="AlphaFoldDB" id="A0AA91TQ96"/>
<feature type="domain" description="Transposase DDE" evidence="1">
    <location>
        <begin position="9"/>
        <end position="436"/>
    </location>
</feature>
<reference evidence="2 3" key="1">
    <citation type="submission" date="2017-07" db="EMBL/GenBank/DDBJ databases">
        <title>Isolation and whole genome analysis of endospore-forming bacteria from heroin.</title>
        <authorList>
            <person name="Kalinowski J."/>
            <person name="Ahrens B."/>
            <person name="Al-Dilaimi A."/>
            <person name="Winkler A."/>
            <person name="Wibberg D."/>
            <person name="Schleenbecker U."/>
            <person name="Ruckert C."/>
            <person name="Wolfel R."/>
            <person name="Grass G."/>
        </authorList>
    </citation>
    <scope>NUCLEOTIDE SEQUENCE [LARGE SCALE GENOMIC DNA]</scope>
    <source>
        <strain evidence="2 3">7521-2</strain>
    </source>
</reference>
<gene>
    <name evidence="2" type="ORF">CHH57_16740</name>
</gene>
<dbReference type="EMBL" id="NPBQ01000099">
    <property type="protein sequence ID" value="PAD82052.1"/>
    <property type="molecule type" value="Genomic_DNA"/>
</dbReference>
<protein>
    <recommendedName>
        <fullName evidence="1">Transposase DDE domain-containing protein</fullName>
    </recommendedName>
</protein>
<dbReference type="NCBIfam" id="NF033539">
    <property type="entry name" value="transpos_IS1380"/>
    <property type="match status" value="1"/>
</dbReference>
<organism evidence="2 3">
    <name type="scientific">Niallia circulans</name>
    <name type="common">Bacillus circulans</name>
    <dbReference type="NCBI Taxonomy" id="1397"/>
    <lineage>
        <taxon>Bacteria</taxon>
        <taxon>Bacillati</taxon>
        <taxon>Bacillota</taxon>
        <taxon>Bacilli</taxon>
        <taxon>Bacillales</taxon>
        <taxon>Bacillaceae</taxon>
        <taxon>Niallia</taxon>
    </lineage>
</organism>
<comment type="caution">
    <text evidence="2">The sequence shown here is derived from an EMBL/GenBank/DDBJ whole genome shotgun (WGS) entry which is preliminary data.</text>
</comment>
<name>A0AA91TQ96_NIACI</name>
<dbReference type="InterPro" id="IPR047960">
    <property type="entry name" value="Transpos_IS1380"/>
</dbReference>
<dbReference type="InterPro" id="IPR025668">
    <property type="entry name" value="Tnp_DDE_dom"/>
</dbReference>
<evidence type="ECO:0000259" key="1">
    <source>
        <dbReference type="Pfam" id="PF13701"/>
    </source>
</evidence>
<dbReference type="Pfam" id="PF13701">
    <property type="entry name" value="DDE_Tnp_1_4"/>
    <property type="match status" value="1"/>
</dbReference>
<dbReference type="RefSeq" id="WP_095331960.1">
    <property type="nucleotide sequence ID" value="NZ_CP026033.1"/>
</dbReference>
<dbReference type="SUPFAM" id="SSF53098">
    <property type="entry name" value="Ribonuclease H-like"/>
    <property type="match status" value="1"/>
</dbReference>
<proteinExistence type="predicted"/>
<evidence type="ECO:0000313" key="2">
    <source>
        <dbReference type="EMBL" id="PAD82052.1"/>
    </source>
</evidence>
<accession>A0AA91TQ96</accession>
<evidence type="ECO:0000313" key="3">
    <source>
        <dbReference type="Proteomes" id="UP000216961"/>
    </source>
</evidence>